<comment type="similarity">
    <text evidence="5">Belongs to the venom waprin family.</text>
</comment>
<dbReference type="InterPro" id="IPR008197">
    <property type="entry name" value="WAP_dom"/>
</dbReference>
<evidence type="ECO:0000313" key="9">
    <source>
        <dbReference type="Proteomes" id="UP000826234"/>
    </source>
</evidence>
<organism evidence="8 9">
    <name type="scientific">Phrynosoma platyrhinos</name>
    <name type="common">Desert horned lizard</name>
    <dbReference type="NCBI Taxonomy" id="52577"/>
    <lineage>
        <taxon>Eukaryota</taxon>
        <taxon>Metazoa</taxon>
        <taxon>Chordata</taxon>
        <taxon>Craniata</taxon>
        <taxon>Vertebrata</taxon>
        <taxon>Euteleostomi</taxon>
        <taxon>Lepidosauria</taxon>
        <taxon>Squamata</taxon>
        <taxon>Bifurcata</taxon>
        <taxon>Unidentata</taxon>
        <taxon>Episquamata</taxon>
        <taxon>Toxicofera</taxon>
        <taxon>Iguania</taxon>
        <taxon>Phrynosomatidae</taxon>
        <taxon>Phrynosomatinae</taxon>
        <taxon>Phrynosoma</taxon>
    </lineage>
</organism>
<keyword evidence="9" id="KW-1185">Reference proteome</keyword>
<dbReference type="InterPro" id="IPR036645">
    <property type="entry name" value="Elafin-like_sf"/>
</dbReference>
<dbReference type="Pfam" id="PF00095">
    <property type="entry name" value="WAP"/>
    <property type="match status" value="1"/>
</dbReference>
<name>A0ABQ7SPZ2_PHRPL</name>
<dbReference type="PANTHER" id="PTHR19441:SF30">
    <property type="entry name" value="ELAFIN"/>
    <property type="match status" value="1"/>
</dbReference>
<dbReference type="Proteomes" id="UP000826234">
    <property type="component" value="Unassembled WGS sequence"/>
</dbReference>
<dbReference type="PRINTS" id="PR00003">
    <property type="entry name" value="4DISULPHCORE"/>
</dbReference>
<dbReference type="PROSITE" id="PS51390">
    <property type="entry name" value="WAP"/>
    <property type="match status" value="1"/>
</dbReference>
<reference evidence="8 9" key="1">
    <citation type="journal article" date="2022" name="Gigascience">
        <title>A chromosome-level genome assembly and annotation of the desert horned lizard, Phrynosoma platyrhinos, provides insight into chromosomal rearrangements among reptiles.</title>
        <authorList>
            <person name="Koochekian N."/>
            <person name="Ascanio A."/>
            <person name="Farleigh K."/>
            <person name="Card D.C."/>
            <person name="Schield D.R."/>
            <person name="Castoe T.A."/>
            <person name="Jezkova T."/>
        </authorList>
    </citation>
    <scope>NUCLEOTIDE SEQUENCE [LARGE SCALE GENOMIC DNA]</scope>
    <source>
        <strain evidence="8">NK-2021</strain>
    </source>
</reference>
<comment type="caution">
    <text evidence="8">The sequence shown here is derived from an EMBL/GenBank/DDBJ whole genome shotgun (WGS) entry which is preliminary data.</text>
</comment>
<evidence type="ECO:0000256" key="5">
    <source>
        <dbReference type="ARBA" id="ARBA00035122"/>
    </source>
</evidence>
<dbReference type="SUPFAM" id="SSF57256">
    <property type="entry name" value="Elafin-like"/>
    <property type="match status" value="1"/>
</dbReference>
<dbReference type="InterPro" id="IPR050514">
    <property type="entry name" value="WAP_four-disulfide_core"/>
</dbReference>
<evidence type="ECO:0000256" key="3">
    <source>
        <dbReference type="ARBA" id="ARBA00023022"/>
    </source>
</evidence>
<keyword evidence="4" id="KW-1015">Disulfide bond</keyword>
<evidence type="ECO:0000259" key="7">
    <source>
        <dbReference type="PROSITE" id="PS51390"/>
    </source>
</evidence>
<keyword evidence="3" id="KW-0044">Antibiotic</keyword>
<feature type="chain" id="PRO_5046381311" description="WAP domain-containing protein" evidence="6">
    <location>
        <begin position="34"/>
        <end position="114"/>
    </location>
</feature>
<protein>
    <recommendedName>
        <fullName evidence="7">WAP domain-containing protein</fullName>
    </recommendedName>
</protein>
<keyword evidence="2 6" id="KW-0732">Signal</keyword>
<feature type="signal peptide" evidence="6">
    <location>
        <begin position="1"/>
        <end position="33"/>
    </location>
</feature>
<feature type="domain" description="WAP" evidence="7">
    <location>
        <begin position="41"/>
        <end position="90"/>
    </location>
</feature>
<evidence type="ECO:0000256" key="1">
    <source>
        <dbReference type="ARBA" id="ARBA00022529"/>
    </source>
</evidence>
<dbReference type="EMBL" id="JAIPUX010005289">
    <property type="protein sequence ID" value="KAH0619354.1"/>
    <property type="molecule type" value="Genomic_DNA"/>
</dbReference>
<evidence type="ECO:0000256" key="2">
    <source>
        <dbReference type="ARBA" id="ARBA00022729"/>
    </source>
</evidence>
<sequence>MKPRSTKPSHNSIYQLLFLSLLGLSTFCAQVDASEYNVTVAPGKPGTCPANTETVTTGRNCTTECRSDTDCGGNKKCCPEGCGMSCRTPDGNAYASPYLLQVPLGKGAGLGLGD</sequence>
<dbReference type="PANTHER" id="PTHR19441">
    <property type="entry name" value="WHEY ACDIC PROTEIN WAP"/>
    <property type="match status" value="1"/>
</dbReference>
<gene>
    <name evidence="8" type="ORF">JD844_019399</name>
</gene>
<keyword evidence="1" id="KW-0929">Antimicrobial</keyword>
<dbReference type="Gene3D" id="4.10.75.10">
    <property type="entry name" value="Elafin-like"/>
    <property type="match status" value="1"/>
</dbReference>
<proteinExistence type="inferred from homology"/>
<accession>A0ABQ7SPZ2</accession>
<evidence type="ECO:0000256" key="6">
    <source>
        <dbReference type="SAM" id="SignalP"/>
    </source>
</evidence>
<evidence type="ECO:0000256" key="4">
    <source>
        <dbReference type="ARBA" id="ARBA00023157"/>
    </source>
</evidence>
<dbReference type="SMART" id="SM00217">
    <property type="entry name" value="WAP"/>
    <property type="match status" value="1"/>
</dbReference>
<evidence type="ECO:0000313" key="8">
    <source>
        <dbReference type="EMBL" id="KAH0619354.1"/>
    </source>
</evidence>